<evidence type="ECO:0000313" key="8">
    <source>
        <dbReference type="Proteomes" id="UP000000370"/>
    </source>
</evidence>
<dbReference type="PANTHER" id="PTHR35330:SF1">
    <property type="entry name" value="SIROHEME BIOSYNTHESIS PROTEIN MET8"/>
    <property type="match status" value="1"/>
</dbReference>
<protein>
    <recommendedName>
        <fullName evidence="2">precorrin-2 dehydrogenase</fullName>
        <ecNumber evidence="2">1.3.1.76</ecNumber>
    </recommendedName>
</protein>
<keyword evidence="8" id="KW-1185">Reference proteome</keyword>
<dbReference type="Pfam" id="PF13241">
    <property type="entry name" value="NAD_binding_7"/>
    <property type="match status" value="1"/>
</dbReference>
<evidence type="ECO:0000313" key="7">
    <source>
        <dbReference type="EMBL" id="ABX41744.1"/>
    </source>
</evidence>
<dbReference type="KEGG" id="cpy:Cphy_1369"/>
<gene>
    <name evidence="7" type="ordered locus">Cphy_1369</name>
</gene>
<organism evidence="7 8">
    <name type="scientific">Lachnoclostridium phytofermentans (strain ATCC 700394 / DSM 18823 / ISDg)</name>
    <name type="common">Clostridium phytofermentans</name>
    <dbReference type="NCBI Taxonomy" id="357809"/>
    <lineage>
        <taxon>Bacteria</taxon>
        <taxon>Bacillati</taxon>
        <taxon>Bacillota</taxon>
        <taxon>Clostridia</taxon>
        <taxon>Lachnospirales</taxon>
        <taxon>Lachnospiraceae</taxon>
    </lineage>
</organism>
<evidence type="ECO:0000256" key="3">
    <source>
        <dbReference type="ARBA" id="ARBA00023002"/>
    </source>
</evidence>
<dbReference type="EMBL" id="CP000885">
    <property type="protein sequence ID" value="ABX41744.1"/>
    <property type="molecule type" value="Genomic_DNA"/>
</dbReference>
<dbReference type="PANTHER" id="PTHR35330">
    <property type="entry name" value="SIROHEME BIOSYNTHESIS PROTEIN MET8"/>
    <property type="match status" value="1"/>
</dbReference>
<dbReference type="GO" id="GO:0019354">
    <property type="term" value="P:siroheme biosynthetic process"/>
    <property type="evidence" value="ECO:0007669"/>
    <property type="project" value="UniProtKB-UniPathway"/>
</dbReference>
<dbReference type="Proteomes" id="UP000000370">
    <property type="component" value="Chromosome"/>
</dbReference>
<dbReference type="OrthoDB" id="9773765at2"/>
<dbReference type="Gene3D" id="3.40.50.720">
    <property type="entry name" value="NAD(P)-binding Rossmann-like Domain"/>
    <property type="match status" value="1"/>
</dbReference>
<dbReference type="HOGENOM" id="CLU_011276_8_3_9"/>
<comment type="pathway">
    <text evidence="1">Porphyrin-containing compound metabolism; siroheme biosynthesis; sirohydrochlorin from precorrin-2: step 1/1.</text>
</comment>
<dbReference type="RefSeq" id="WP_012199398.1">
    <property type="nucleotide sequence ID" value="NC_010001.1"/>
</dbReference>
<evidence type="ECO:0000256" key="1">
    <source>
        <dbReference type="ARBA" id="ARBA00005010"/>
    </source>
</evidence>
<dbReference type="UniPathway" id="UPA00262">
    <property type="reaction ID" value="UER00222"/>
</dbReference>
<dbReference type="eggNOG" id="COG1648">
    <property type="taxonomic scope" value="Bacteria"/>
</dbReference>
<dbReference type="SUPFAM" id="SSF51735">
    <property type="entry name" value="NAD(P)-binding Rossmann-fold domains"/>
    <property type="match status" value="1"/>
</dbReference>
<sequence>MSEDAAAYFPLFVDLNKKEIVVFGGGKIATRRILSLLDFGADITVVSPACTKEISELSAQNKLVLEQRCYMVGEIKMPYMVLAATNDPIVNDMIHRECKEKGILINVASDQTKSDFFFPGLAVQKPIVIGVTASGKDHKKVKVITQKIRDMLKGE</sequence>
<evidence type="ECO:0000256" key="6">
    <source>
        <dbReference type="ARBA" id="ARBA00047561"/>
    </source>
</evidence>
<accession>A9KP82</accession>
<dbReference type="GO" id="GO:0004325">
    <property type="term" value="F:ferrochelatase activity"/>
    <property type="evidence" value="ECO:0007669"/>
    <property type="project" value="InterPro"/>
</dbReference>
<evidence type="ECO:0000256" key="4">
    <source>
        <dbReference type="ARBA" id="ARBA00023027"/>
    </source>
</evidence>
<reference evidence="8" key="1">
    <citation type="submission" date="2007-11" db="EMBL/GenBank/DDBJ databases">
        <title>Complete genome sequence of Clostridium phytofermentans ISDg.</title>
        <authorList>
            <person name="Leschine S.B."/>
            <person name="Warnick T.A."/>
            <person name="Blanchard J.L."/>
            <person name="Schnell D.J."/>
            <person name="Petit E.L."/>
            <person name="LaTouf W.G."/>
            <person name="Copeland A."/>
            <person name="Lucas S."/>
            <person name="Lapidus A."/>
            <person name="Barry K."/>
            <person name="Glavina del Rio T."/>
            <person name="Dalin E."/>
            <person name="Tice H."/>
            <person name="Pitluck S."/>
            <person name="Kiss H."/>
            <person name="Brettin T."/>
            <person name="Bruce D."/>
            <person name="Detter J.C."/>
            <person name="Han C."/>
            <person name="Kuske C."/>
            <person name="Schmutz J."/>
            <person name="Larimer F."/>
            <person name="Land M."/>
            <person name="Hauser L."/>
            <person name="Kyrpides N."/>
            <person name="Kim E.A."/>
            <person name="Richardson P."/>
        </authorList>
    </citation>
    <scope>NUCLEOTIDE SEQUENCE [LARGE SCALE GENOMIC DNA]</scope>
    <source>
        <strain evidence="8">ATCC 700394 / DSM 18823 / ISDg</strain>
    </source>
</reference>
<dbReference type="EC" id="1.3.1.76" evidence="2"/>
<keyword evidence="3" id="KW-0560">Oxidoreductase</keyword>
<dbReference type="InterPro" id="IPR028161">
    <property type="entry name" value="Met8-like"/>
</dbReference>
<keyword evidence="5" id="KW-0627">Porphyrin biosynthesis</keyword>
<proteinExistence type="predicted"/>
<comment type="catalytic activity">
    <reaction evidence="6">
        <text>precorrin-2 + NAD(+) = sirohydrochlorin + NADH + 2 H(+)</text>
        <dbReference type="Rhea" id="RHEA:15613"/>
        <dbReference type="ChEBI" id="CHEBI:15378"/>
        <dbReference type="ChEBI" id="CHEBI:57540"/>
        <dbReference type="ChEBI" id="CHEBI:57945"/>
        <dbReference type="ChEBI" id="CHEBI:58351"/>
        <dbReference type="ChEBI" id="CHEBI:58827"/>
        <dbReference type="EC" id="1.3.1.76"/>
    </reaction>
</comment>
<dbReference type="NCBIfam" id="TIGR01470">
    <property type="entry name" value="cysG_Nterm"/>
    <property type="match status" value="1"/>
</dbReference>
<dbReference type="InterPro" id="IPR006367">
    <property type="entry name" value="Sirohaem_synthase_N"/>
</dbReference>
<dbReference type="GO" id="GO:0043115">
    <property type="term" value="F:precorrin-2 dehydrogenase activity"/>
    <property type="evidence" value="ECO:0007669"/>
    <property type="project" value="UniProtKB-EC"/>
</dbReference>
<evidence type="ECO:0000256" key="5">
    <source>
        <dbReference type="ARBA" id="ARBA00023244"/>
    </source>
</evidence>
<dbReference type="STRING" id="357809.Cphy_1369"/>
<dbReference type="InterPro" id="IPR036291">
    <property type="entry name" value="NAD(P)-bd_dom_sf"/>
</dbReference>
<keyword evidence="4" id="KW-0520">NAD</keyword>
<dbReference type="AlphaFoldDB" id="A9KP82"/>
<evidence type="ECO:0000256" key="2">
    <source>
        <dbReference type="ARBA" id="ARBA00012400"/>
    </source>
</evidence>
<name>A9KP82_LACP7</name>